<dbReference type="InterPro" id="IPR001969">
    <property type="entry name" value="Aspartic_peptidase_AS"/>
</dbReference>
<dbReference type="CDD" id="cd05483">
    <property type="entry name" value="retropepsin_like_bacteria"/>
    <property type="match status" value="1"/>
</dbReference>
<name>A0A562SHL2_9HYPH</name>
<protein>
    <submittedName>
        <fullName evidence="1">Aspartyl protease family protein</fullName>
    </submittedName>
</protein>
<dbReference type="OrthoDB" id="7595324at2"/>
<dbReference type="InterPro" id="IPR011969">
    <property type="entry name" value="Clan_AA_Asp_peptidase_C"/>
</dbReference>
<reference evidence="1 2" key="1">
    <citation type="submission" date="2019-07" db="EMBL/GenBank/DDBJ databases">
        <title>Genomic Encyclopedia of Archaeal and Bacterial Type Strains, Phase II (KMG-II): from individual species to whole genera.</title>
        <authorList>
            <person name="Goeker M."/>
        </authorList>
    </citation>
    <scope>NUCLEOTIDE SEQUENCE [LARGE SCALE GENOMIC DNA]</scope>
    <source>
        <strain evidence="1 2">ATCC BAA-252</strain>
    </source>
</reference>
<dbReference type="EMBL" id="VLLF01000011">
    <property type="protein sequence ID" value="TWI80775.1"/>
    <property type="molecule type" value="Genomic_DNA"/>
</dbReference>
<dbReference type="Pfam" id="PF13975">
    <property type="entry name" value="gag-asp_proteas"/>
    <property type="match status" value="1"/>
</dbReference>
<evidence type="ECO:0000313" key="2">
    <source>
        <dbReference type="Proteomes" id="UP000320593"/>
    </source>
</evidence>
<dbReference type="NCBIfam" id="TIGR02281">
    <property type="entry name" value="clan_AA_DTGA"/>
    <property type="match status" value="1"/>
</dbReference>
<organism evidence="1 2">
    <name type="scientific">Roseibium hamelinense</name>
    <dbReference type="NCBI Taxonomy" id="150831"/>
    <lineage>
        <taxon>Bacteria</taxon>
        <taxon>Pseudomonadati</taxon>
        <taxon>Pseudomonadota</taxon>
        <taxon>Alphaproteobacteria</taxon>
        <taxon>Hyphomicrobiales</taxon>
        <taxon>Stappiaceae</taxon>
        <taxon>Roseibium</taxon>
    </lineage>
</organism>
<keyword evidence="1" id="KW-0645">Protease</keyword>
<accession>A0A562SHL2</accession>
<evidence type="ECO:0000313" key="1">
    <source>
        <dbReference type="EMBL" id="TWI80775.1"/>
    </source>
</evidence>
<dbReference type="InterPro" id="IPR034122">
    <property type="entry name" value="Retropepsin-like_bacterial"/>
</dbReference>
<dbReference type="AlphaFoldDB" id="A0A562SHL2"/>
<sequence length="170" mass="18425">MFRILIIAVLIAAVAPLVPYYFEKYRTAPTPAASTNELKAAQEPTVSGRRFEIAKAVNGQYMTEAELNGRFVTMLVDTGASTLALPEKVARRAGIFVQPSDFKQPVNTANGVTYAASVTVRDLKIGPIRLKNVEAMVLKDDRLGVPLLGMSALGRLEGFDISDDTLVLVQ</sequence>
<dbReference type="GO" id="GO:0004190">
    <property type="term" value="F:aspartic-type endopeptidase activity"/>
    <property type="evidence" value="ECO:0007669"/>
    <property type="project" value="InterPro"/>
</dbReference>
<dbReference type="Gene3D" id="2.40.70.10">
    <property type="entry name" value="Acid Proteases"/>
    <property type="match status" value="1"/>
</dbReference>
<dbReference type="SUPFAM" id="SSF50630">
    <property type="entry name" value="Acid proteases"/>
    <property type="match status" value="1"/>
</dbReference>
<keyword evidence="1" id="KW-0378">Hydrolase</keyword>
<keyword evidence="2" id="KW-1185">Reference proteome</keyword>
<gene>
    <name evidence="1" type="ORF">JM93_03989</name>
</gene>
<dbReference type="InterPro" id="IPR021109">
    <property type="entry name" value="Peptidase_aspartic_dom_sf"/>
</dbReference>
<dbReference type="PROSITE" id="PS00141">
    <property type="entry name" value="ASP_PROTEASE"/>
    <property type="match status" value="1"/>
</dbReference>
<dbReference type="RefSeq" id="WP_145346938.1">
    <property type="nucleotide sequence ID" value="NZ_SMLY01000077.1"/>
</dbReference>
<dbReference type="GO" id="GO:0006508">
    <property type="term" value="P:proteolysis"/>
    <property type="evidence" value="ECO:0007669"/>
    <property type="project" value="UniProtKB-KW"/>
</dbReference>
<proteinExistence type="predicted"/>
<comment type="caution">
    <text evidence="1">The sequence shown here is derived from an EMBL/GenBank/DDBJ whole genome shotgun (WGS) entry which is preliminary data.</text>
</comment>
<dbReference type="Proteomes" id="UP000320593">
    <property type="component" value="Unassembled WGS sequence"/>
</dbReference>